<sequence>MTGLFDGYKKMNTTYYEPLDVNSQITDSSVWILNSNSDVVSNGRIRNKRKQMQQHPIDMDVRIPSFEALLEDLL</sequence>
<proteinExistence type="predicted"/>
<evidence type="ECO:0000313" key="1">
    <source>
        <dbReference type="EMBL" id="KAJ6639150.1"/>
    </source>
</evidence>
<organism evidence="1 2">
    <name type="scientific">Pseudolycoriella hygida</name>
    <dbReference type="NCBI Taxonomy" id="35572"/>
    <lineage>
        <taxon>Eukaryota</taxon>
        <taxon>Metazoa</taxon>
        <taxon>Ecdysozoa</taxon>
        <taxon>Arthropoda</taxon>
        <taxon>Hexapoda</taxon>
        <taxon>Insecta</taxon>
        <taxon>Pterygota</taxon>
        <taxon>Neoptera</taxon>
        <taxon>Endopterygota</taxon>
        <taxon>Diptera</taxon>
        <taxon>Nematocera</taxon>
        <taxon>Sciaroidea</taxon>
        <taxon>Sciaridae</taxon>
        <taxon>Pseudolycoriella</taxon>
    </lineage>
</organism>
<dbReference type="Proteomes" id="UP001151699">
    <property type="component" value="Chromosome X"/>
</dbReference>
<evidence type="ECO:0000313" key="2">
    <source>
        <dbReference type="Proteomes" id="UP001151699"/>
    </source>
</evidence>
<name>A0A9Q0RYS6_9DIPT</name>
<keyword evidence="2" id="KW-1185">Reference proteome</keyword>
<dbReference type="EMBL" id="WJQU01000003">
    <property type="protein sequence ID" value="KAJ6639150.1"/>
    <property type="molecule type" value="Genomic_DNA"/>
</dbReference>
<accession>A0A9Q0RYS6</accession>
<comment type="caution">
    <text evidence="1">The sequence shown here is derived from an EMBL/GenBank/DDBJ whole genome shotgun (WGS) entry which is preliminary data.</text>
</comment>
<reference evidence="1" key="1">
    <citation type="submission" date="2022-07" db="EMBL/GenBank/DDBJ databases">
        <authorList>
            <person name="Trinca V."/>
            <person name="Uliana J.V.C."/>
            <person name="Torres T.T."/>
            <person name="Ward R.J."/>
            <person name="Monesi N."/>
        </authorList>
    </citation>
    <scope>NUCLEOTIDE SEQUENCE</scope>
    <source>
        <strain evidence="1">HSMRA1968</strain>
        <tissue evidence="1">Whole embryos</tissue>
    </source>
</reference>
<protein>
    <submittedName>
        <fullName evidence="1">Uncharacterized protein</fullName>
    </submittedName>
</protein>
<gene>
    <name evidence="1" type="ORF">Bhyg_11890</name>
</gene>
<dbReference type="AlphaFoldDB" id="A0A9Q0RYS6"/>